<dbReference type="AlphaFoldDB" id="A0AAN6NVR7"/>
<organism evidence="1 2">
    <name type="scientific">Pseudoneurospora amorphoporcata</name>
    <dbReference type="NCBI Taxonomy" id="241081"/>
    <lineage>
        <taxon>Eukaryota</taxon>
        <taxon>Fungi</taxon>
        <taxon>Dikarya</taxon>
        <taxon>Ascomycota</taxon>
        <taxon>Pezizomycotina</taxon>
        <taxon>Sordariomycetes</taxon>
        <taxon>Sordariomycetidae</taxon>
        <taxon>Sordariales</taxon>
        <taxon>Sordariaceae</taxon>
        <taxon>Pseudoneurospora</taxon>
    </lineage>
</organism>
<comment type="caution">
    <text evidence="1">The sequence shown here is derived from an EMBL/GenBank/DDBJ whole genome shotgun (WGS) entry which is preliminary data.</text>
</comment>
<reference evidence="1" key="2">
    <citation type="submission" date="2023-06" db="EMBL/GenBank/DDBJ databases">
        <authorList>
            <consortium name="Lawrence Berkeley National Laboratory"/>
            <person name="Mondo S.J."/>
            <person name="Hensen N."/>
            <person name="Bonometti L."/>
            <person name="Westerberg I."/>
            <person name="Brannstrom I.O."/>
            <person name="Guillou S."/>
            <person name="Cros-Aarteil S."/>
            <person name="Calhoun S."/>
            <person name="Haridas S."/>
            <person name="Kuo A."/>
            <person name="Pangilinan J."/>
            <person name="Riley R."/>
            <person name="Labutti K."/>
            <person name="Andreopoulos B."/>
            <person name="Lipzen A."/>
            <person name="Chen C."/>
            <person name="Yanf M."/>
            <person name="Daum C."/>
            <person name="Ng V."/>
            <person name="Clum A."/>
            <person name="Steindorff A."/>
            <person name="Ohm R."/>
            <person name="Martin F."/>
            <person name="Silar P."/>
            <person name="Natvig D."/>
            <person name="Lalanne C."/>
            <person name="Gautier V."/>
            <person name="Ament-Velasquez S.L."/>
            <person name="Kruys A."/>
            <person name="Hutchinson M.I."/>
            <person name="Powell A.J."/>
            <person name="Barry K."/>
            <person name="Miller A.N."/>
            <person name="Grigoriev I.V."/>
            <person name="Debuchy R."/>
            <person name="Gladieux P."/>
            <person name="Thoren M.H."/>
            <person name="Johannesson H."/>
        </authorList>
    </citation>
    <scope>NUCLEOTIDE SEQUENCE</scope>
    <source>
        <strain evidence="1">CBS 626.80</strain>
    </source>
</reference>
<sequence length="102" mass="11347">MIAYLACSLSKRGVRIMSPSILFIVGPTSLDFFWPLQRHILAHAHGMLRCGAQALVSLNACFLTGSFDQRPRSPHFRAPSTLCLSHQKPLINLTFQTSKLLP</sequence>
<dbReference type="Proteomes" id="UP001303222">
    <property type="component" value="Unassembled WGS sequence"/>
</dbReference>
<protein>
    <submittedName>
        <fullName evidence="1">Uncharacterized protein</fullName>
    </submittedName>
</protein>
<keyword evidence="2" id="KW-1185">Reference proteome</keyword>
<name>A0AAN6NVR7_9PEZI</name>
<reference evidence="1" key="1">
    <citation type="journal article" date="2023" name="Mol. Phylogenet. Evol.">
        <title>Genome-scale phylogeny and comparative genomics of the fungal order Sordariales.</title>
        <authorList>
            <person name="Hensen N."/>
            <person name="Bonometti L."/>
            <person name="Westerberg I."/>
            <person name="Brannstrom I.O."/>
            <person name="Guillou S."/>
            <person name="Cros-Aarteil S."/>
            <person name="Calhoun S."/>
            <person name="Haridas S."/>
            <person name="Kuo A."/>
            <person name="Mondo S."/>
            <person name="Pangilinan J."/>
            <person name="Riley R."/>
            <person name="LaButti K."/>
            <person name="Andreopoulos B."/>
            <person name="Lipzen A."/>
            <person name="Chen C."/>
            <person name="Yan M."/>
            <person name="Daum C."/>
            <person name="Ng V."/>
            <person name="Clum A."/>
            <person name="Steindorff A."/>
            <person name="Ohm R.A."/>
            <person name="Martin F."/>
            <person name="Silar P."/>
            <person name="Natvig D.O."/>
            <person name="Lalanne C."/>
            <person name="Gautier V."/>
            <person name="Ament-Velasquez S.L."/>
            <person name="Kruys A."/>
            <person name="Hutchinson M.I."/>
            <person name="Powell A.J."/>
            <person name="Barry K."/>
            <person name="Miller A.N."/>
            <person name="Grigoriev I.V."/>
            <person name="Debuchy R."/>
            <person name="Gladieux P."/>
            <person name="Hiltunen Thoren M."/>
            <person name="Johannesson H."/>
        </authorList>
    </citation>
    <scope>NUCLEOTIDE SEQUENCE</scope>
    <source>
        <strain evidence="1">CBS 626.80</strain>
    </source>
</reference>
<evidence type="ECO:0000313" key="2">
    <source>
        <dbReference type="Proteomes" id="UP001303222"/>
    </source>
</evidence>
<evidence type="ECO:0000313" key="1">
    <source>
        <dbReference type="EMBL" id="KAK3952786.1"/>
    </source>
</evidence>
<accession>A0AAN6NVR7</accession>
<dbReference type="EMBL" id="MU859117">
    <property type="protein sequence ID" value="KAK3952786.1"/>
    <property type="molecule type" value="Genomic_DNA"/>
</dbReference>
<proteinExistence type="predicted"/>
<gene>
    <name evidence="1" type="ORF">QBC32DRAFT_133760</name>
</gene>